<dbReference type="AlphaFoldDB" id="A0AAD9F4T9"/>
<comment type="caution">
    <text evidence="1">The sequence shown here is derived from an EMBL/GenBank/DDBJ whole genome shotgun (WGS) entry which is preliminary data.</text>
</comment>
<evidence type="ECO:0000313" key="1">
    <source>
        <dbReference type="EMBL" id="KAK1888907.1"/>
    </source>
</evidence>
<dbReference type="EMBL" id="JASDAP010000017">
    <property type="protein sequence ID" value="KAK1888907.1"/>
    <property type="molecule type" value="Genomic_DNA"/>
</dbReference>
<name>A0AAD9F4T9_DISEL</name>
<protein>
    <submittedName>
        <fullName evidence="1">DNA-directed RNA polymerase subunit B</fullName>
    </submittedName>
</protein>
<keyword evidence="1" id="KW-0240">DNA-directed RNA polymerase</keyword>
<evidence type="ECO:0000313" key="2">
    <source>
        <dbReference type="Proteomes" id="UP001228049"/>
    </source>
</evidence>
<gene>
    <name evidence="1" type="ORF">KUDE01_013585</name>
</gene>
<proteinExistence type="predicted"/>
<feature type="non-terminal residue" evidence="1">
    <location>
        <position position="1"/>
    </location>
</feature>
<accession>A0AAD9F4T9</accession>
<organism evidence="1 2">
    <name type="scientific">Dissostichus eleginoides</name>
    <name type="common">Patagonian toothfish</name>
    <name type="synonym">Dissostichus amissus</name>
    <dbReference type="NCBI Taxonomy" id="100907"/>
    <lineage>
        <taxon>Eukaryota</taxon>
        <taxon>Metazoa</taxon>
        <taxon>Chordata</taxon>
        <taxon>Craniata</taxon>
        <taxon>Vertebrata</taxon>
        <taxon>Euteleostomi</taxon>
        <taxon>Actinopterygii</taxon>
        <taxon>Neopterygii</taxon>
        <taxon>Teleostei</taxon>
        <taxon>Neoteleostei</taxon>
        <taxon>Acanthomorphata</taxon>
        <taxon>Eupercaria</taxon>
        <taxon>Perciformes</taxon>
        <taxon>Notothenioidei</taxon>
        <taxon>Nototheniidae</taxon>
        <taxon>Dissostichus</taxon>
    </lineage>
</organism>
<keyword evidence="1" id="KW-0804">Transcription</keyword>
<reference evidence="1" key="1">
    <citation type="submission" date="2023-04" db="EMBL/GenBank/DDBJ databases">
        <title>Chromosome-level genome of Chaenocephalus aceratus.</title>
        <authorList>
            <person name="Park H."/>
        </authorList>
    </citation>
    <scope>NUCLEOTIDE SEQUENCE</scope>
    <source>
        <strain evidence="1">DE</strain>
        <tissue evidence="1">Muscle</tissue>
    </source>
</reference>
<sequence length="50" mass="5262">KRAHRRALLSVESPLRNTPTGLLSATLPGLSTNPPSVLPSQLGCFPSPLL</sequence>
<feature type="non-terminal residue" evidence="1">
    <location>
        <position position="50"/>
    </location>
</feature>
<dbReference type="Proteomes" id="UP001228049">
    <property type="component" value="Unassembled WGS sequence"/>
</dbReference>
<dbReference type="GO" id="GO:0000428">
    <property type="term" value="C:DNA-directed RNA polymerase complex"/>
    <property type="evidence" value="ECO:0007669"/>
    <property type="project" value="UniProtKB-KW"/>
</dbReference>
<keyword evidence="2" id="KW-1185">Reference proteome</keyword>